<dbReference type="GO" id="GO:0016787">
    <property type="term" value="F:hydrolase activity"/>
    <property type="evidence" value="ECO:0007669"/>
    <property type="project" value="UniProtKB-KW"/>
</dbReference>
<name>A0A914C296_9BILA</name>
<protein>
    <submittedName>
        <fullName evidence="6">Calcineurin-like phosphoesterase domain-containing protein</fullName>
    </submittedName>
</protein>
<feature type="region of interest" description="Disordered" evidence="3">
    <location>
        <begin position="118"/>
        <end position="137"/>
    </location>
</feature>
<evidence type="ECO:0000256" key="2">
    <source>
        <dbReference type="ARBA" id="ARBA00022801"/>
    </source>
</evidence>
<evidence type="ECO:0000256" key="1">
    <source>
        <dbReference type="ARBA" id="ARBA00022729"/>
    </source>
</evidence>
<organism evidence="5 6">
    <name type="scientific">Acrobeloides nanus</name>
    <dbReference type="NCBI Taxonomy" id="290746"/>
    <lineage>
        <taxon>Eukaryota</taxon>
        <taxon>Metazoa</taxon>
        <taxon>Ecdysozoa</taxon>
        <taxon>Nematoda</taxon>
        <taxon>Chromadorea</taxon>
        <taxon>Rhabditida</taxon>
        <taxon>Tylenchina</taxon>
        <taxon>Cephalobomorpha</taxon>
        <taxon>Cephaloboidea</taxon>
        <taxon>Cephalobidae</taxon>
        <taxon>Acrobeloides</taxon>
    </lineage>
</organism>
<evidence type="ECO:0000256" key="3">
    <source>
        <dbReference type="SAM" id="MobiDB-lite"/>
    </source>
</evidence>
<dbReference type="WBParaSite" id="ACRNAN_Path_1571.g6106.t1">
    <property type="protein sequence ID" value="ACRNAN_Path_1571.g6106.t1"/>
    <property type="gene ID" value="ACRNAN_Path_1571.g6106"/>
</dbReference>
<reference evidence="6" key="1">
    <citation type="submission" date="2022-11" db="UniProtKB">
        <authorList>
            <consortium name="WormBaseParasite"/>
        </authorList>
    </citation>
    <scope>IDENTIFICATION</scope>
</reference>
<evidence type="ECO:0000259" key="4">
    <source>
        <dbReference type="Pfam" id="PF00149"/>
    </source>
</evidence>
<dbReference type="Gene3D" id="3.60.21.10">
    <property type="match status" value="1"/>
</dbReference>
<keyword evidence="2" id="KW-0378">Hydrolase</keyword>
<dbReference type="PANTHER" id="PTHR10161">
    <property type="entry name" value="TARTRATE-RESISTANT ACID PHOSPHATASE TYPE 5"/>
    <property type="match status" value="1"/>
</dbReference>
<keyword evidence="1" id="KW-0732">Signal</keyword>
<dbReference type="InterPro" id="IPR004843">
    <property type="entry name" value="Calcineurin-like_PHP"/>
</dbReference>
<dbReference type="AlphaFoldDB" id="A0A914C296"/>
<feature type="domain" description="Calcineurin-like phosphoesterase" evidence="4">
    <location>
        <begin position="36"/>
        <end position="101"/>
    </location>
</feature>
<dbReference type="PANTHER" id="PTHR10161:SF14">
    <property type="entry name" value="TARTRATE-RESISTANT ACID PHOSPHATASE TYPE 5"/>
    <property type="match status" value="1"/>
</dbReference>
<dbReference type="InterPro" id="IPR051558">
    <property type="entry name" value="Metallophosphoesterase_PAP"/>
</dbReference>
<sequence length="197" mass="22248">MIDTIILCGNSIDVQGSGVIDWIFAKHKNPDTPPDIAAANRQLSWLEEQLSKSTADFIFVVGHYPIYSVSEHGPNQCLIDKLDPLLRKYNVSAYFAGHDHNLQHIRITKRMNESAPTTSNYIISGAGSRTDRSSRNSKSVPEHSLLFRYPNGWNPFSQVGFSSGGFIHVTIKKKRADLFFYSGKKEQKYRMSLVARK</sequence>
<accession>A0A914C296</accession>
<dbReference type="SUPFAM" id="SSF56300">
    <property type="entry name" value="Metallo-dependent phosphatases"/>
    <property type="match status" value="1"/>
</dbReference>
<dbReference type="InterPro" id="IPR029052">
    <property type="entry name" value="Metallo-depent_PP-like"/>
</dbReference>
<keyword evidence="5" id="KW-1185">Reference proteome</keyword>
<proteinExistence type="predicted"/>
<evidence type="ECO:0000313" key="6">
    <source>
        <dbReference type="WBParaSite" id="ACRNAN_Path_1571.g6106.t1"/>
    </source>
</evidence>
<evidence type="ECO:0000313" key="5">
    <source>
        <dbReference type="Proteomes" id="UP000887540"/>
    </source>
</evidence>
<dbReference type="Pfam" id="PF00149">
    <property type="entry name" value="Metallophos"/>
    <property type="match status" value="1"/>
</dbReference>
<dbReference type="Proteomes" id="UP000887540">
    <property type="component" value="Unplaced"/>
</dbReference>